<keyword evidence="2" id="KW-1185">Reference proteome</keyword>
<protein>
    <submittedName>
        <fullName evidence="1">Uncharacterized protein</fullName>
    </submittedName>
</protein>
<dbReference type="HOGENOM" id="CLU_170084_0_0_2"/>
<proteinExistence type="predicted"/>
<dbReference type="AlphaFoldDB" id="B1YDR2"/>
<dbReference type="KEGG" id="tne:Tneu_0993"/>
<dbReference type="STRING" id="444157.Tneu_0993"/>
<accession>B1YDR2</accession>
<sequence>MEPLIYVLSCLVREKYYGPLDRLARVEDSDEFYVTMAMEAVYDALRYFGTLKDCARPEGLEEAVRAFAALVKRRPAVAKEVAFKALAKAVGGERQVVKGQASAAK</sequence>
<reference evidence="1" key="1">
    <citation type="submission" date="2008-03" db="EMBL/GenBank/DDBJ databases">
        <title>Complete sequence of Thermoproteus neutrophilus V24Sta.</title>
        <authorList>
            <consortium name="US DOE Joint Genome Institute"/>
            <person name="Copeland A."/>
            <person name="Lucas S."/>
            <person name="Lapidus A."/>
            <person name="Glavina del Rio T."/>
            <person name="Dalin E."/>
            <person name="Tice H."/>
            <person name="Bruce D."/>
            <person name="Goodwin L."/>
            <person name="Pitluck S."/>
            <person name="Sims D."/>
            <person name="Brettin T."/>
            <person name="Detter J.C."/>
            <person name="Han C."/>
            <person name="Kuske C.R."/>
            <person name="Schmutz J."/>
            <person name="Larimer F."/>
            <person name="Land M."/>
            <person name="Hauser L."/>
            <person name="Kyrpides N."/>
            <person name="Mikhailova N."/>
            <person name="Biddle J.F."/>
            <person name="Zhang Z."/>
            <person name="Fitz-Gibbon S.T."/>
            <person name="Lowe T.M."/>
            <person name="Saltikov C."/>
            <person name="House C.H."/>
            <person name="Richardson P."/>
        </authorList>
    </citation>
    <scope>NUCLEOTIDE SEQUENCE [LARGE SCALE GENOMIC DNA]</scope>
    <source>
        <strain evidence="1">V24Sta</strain>
    </source>
</reference>
<gene>
    <name evidence="1" type="ordered locus">Tneu_0993</name>
</gene>
<evidence type="ECO:0000313" key="2">
    <source>
        <dbReference type="Proteomes" id="UP000001694"/>
    </source>
</evidence>
<dbReference type="EMBL" id="CP001014">
    <property type="protein sequence ID" value="ACB39925.1"/>
    <property type="molecule type" value="Genomic_DNA"/>
</dbReference>
<evidence type="ECO:0000313" key="1">
    <source>
        <dbReference type="EMBL" id="ACB39925.1"/>
    </source>
</evidence>
<dbReference type="Proteomes" id="UP000001694">
    <property type="component" value="Chromosome"/>
</dbReference>
<organism evidence="1 2">
    <name type="scientific">Pyrobaculum neutrophilum (strain DSM 2338 / JCM 9278 / NBRC 100436 / V24Sta)</name>
    <name type="common">Thermoproteus neutrophilus</name>
    <dbReference type="NCBI Taxonomy" id="444157"/>
    <lineage>
        <taxon>Archaea</taxon>
        <taxon>Thermoproteota</taxon>
        <taxon>Thermoprotei</taxon>
        <taxon>Thermoproteales</taxon>
        <taxon>Thermoproteaceae</taxon>
        <taxon>Pyrobaculum</taxon>
    </lineage>
</organism>
<name>B1YDR2_PYRNV</name>
<dbReference type="eggNOG" id="arCOG07423">
    <property type="taxonomic scope" value="Archaea"/>
</dbReference>